<sequence length="108" mass="12284">MNAFLRYTVLRALVFLGCLLLLWLLGLRGEENLLLLVVGAALLSMVVSFVALQRFRRDYSEQVAGAVERRTAAKRARGGDRRSDEEAEDEESDRSRQHETDPADDDFR</sequence>
<feature type="region of interest" description="Disordered" evidence="1">
    <location>
        <begin position="67"/>
        <end position="108"/>
    </location>
</feature>
<keyword evidence="2" id="KW-1133">Transmembrane helix</keyword>
<dbReference type="Pfam" id="PF14012">
    <property type="entry name" value="DUF4229"/>
    <property type="match status" value="1"/>
</dbReference>
<name>A0A941DBE4_9MICO</name>
<feature type="transmembrane region" description="Helical" evidence="2">
    <location>
        <begin position="7"/>
        <end position="27"/>
    </location>
</feature>
<protein>
    <submittedName>
        <fullName evidence="3">DUF4229 domain-containing protein</fullName>
    </submittedName>
</protein>
<feature type="transmembrane region" description="Helical" evidence="2">
    <location>
        <begin position="33"/>
        <end position="52"/>
    </location>
</feature>
<comment type="caution">
    <text evidence="3">The sequence shown here is derived from an EMBL/GenBank/DDBJ whole genome shotgun (WGS) entry which is preliminary data.</text>
</comment>
<evidence type="ECO:0000256" key="1">
    <source>
        <dbReference type="SAM" id="MobiDB-lite"/>
    </source>
</evidence>
<reference evidence="3" key="1">
    <citation type="submission" date="2021-04" db="EMBL/GenBank/DDBJ databases">
        <title>Phycicoccus avicenniae sp. nov., a novel endophytic actinomycetes isolated from branch of Avicennia mariana.</title>
        <authorList>
            <person name="Tuo L."/>
        </authorList>
    </citation>
    <scope>NUCLEOTIDE SEQUENCE</scope>
    <source>
        <strain evidence="3">BSK3Z-2</strain>
    </source>
</reference>
<dbReference type="EMBL" id="JAGSNF010000009">
    <property type="protein sequence ID" value="MBR7743292.1"/>
    <property type="molecule type" value="Genomic_DNA"/>
</dbReference>
<evidence type="ECO:0000313" key="4">
    <source>
        <dbReference type="Proteomes" id="UP000677016"/>
    </source>
</evidence>
<keyword evidence="2" id="KW-0812">Transmembrane</keyword>
<dbReference type="AlphaFoldDB" id="A0A941DBE4"/>
<gene>
    <name evidence="3" type="ORF">KC207_08320</name>
</gene>
<keyword evidence="2" id="KW-0472">Membrane</keyword>
<evidence type="ECO:0000313" key="3">
    <source>
        <dbReference type="EMBL" id="MBR7743292.1"/>
    </source>
</evidence>
<evidence type="ECO:0000256" key="2">
    <source>
        <dbReference type="SAM" id="Phobius"/>
    </source>
</evidence>
<dbReference type="RefSeq" id="WP_211602532.1">
    <property type="nucleotide sequence ID" value="NZ_JAGSNF010000009.1"/>
</dbReference>
<accession>A0A941DBE4</accession>
<dbReference type="InterPro" id="IPR025323">
    <property type="entry name" value="DUF4229"/>
</dbReference>
<feature type="compositionally biased region" description="Basic and acidic residues" evidence="1">
    <location>
        <begin position="93"/>
        <end position="108"/>
    </location>
</feature>
<feature type="compositionally biased region" description="Basic and acidic residues" evidence="1">
    <location>
        <begin position="67"/>
        <end position="84"/>
    </location>
</feature>
<organism evidence="3 4">
    <name type="scientific">Phycicoccus avicenniae</name>
    <dbReference type="NCBI Taxonomy" id="2828860"/>
    <lineage>
        <taxon>Bacteria</taxon>
        <taxon>Bacillati</taxon>
        <taxon>Actinomycetota</taxon>
        <taxon>Actinomycetes</taxon>
        <taxon>Micrococcales</taxon>
        <taxon>Intrasporangiaceae</taxon>
        <taxon>Phycicoccus</taxon>
    </lineage>
</organism>
<dbReference type="Proteomes" id="UP000677016">
    <property type="component" value="Unassembled WGS sequence"/>
</dbReference>
<proteinExistence type="predicted"/>
<keyword evidence="4" id="KW-1185">Reference proteome</keyword>